<sequence length="283" mass="32338">MKINSLKDKTKGKLSPAFGIKKTRRSEVNYCPPYLTGESDVSLEKLRVELLLDVKKRNNRDVVRMKMEKTFAFRRYEVVRDTPMIQDFQERWPALFEVNEINAEFKRITTMPLQSRFLSQLDVLSDKLLKLFEKRGGQIGKRLERILAPMTQDDDVDTGRECVLKGLCVYLNEDPANLVREFVAEDVAAIKESIEDTMVGIFVVKHDATSRPEDMGIVLEGLQILQGLDNAALAAAMLFGLLYVLNLNYPPELKHTFEVLQKVVMELDGTTLSKKAQVLKNRL</sequence>
<comment type="caution">
    <text evidence="1">The sequence shown here is derived from an EMBL/GenBank/DDBJ whole genome shotgun (WGS) entry which is preliminary data.</text>
</comment>
<dbReference type="PANTHER" id="PTHR31025">
    <property type="entry name" value="SI:CH211-196P9.1-RELATED"/>
    <property type="match status" value="1"/>
</dbReference>
<evidence type="ECO:0000313" key="2">
    <source>
        <dbReference type="Proteomes" id="UP001174136"/>
    </source>
</evidence>
<protein>
    <submittedName>
        <fullName evidence="1">Uncharacterized protein</fullName>
    </submittedName>
</protein>
<dbReference type="EMBL" id="JAOPHQ010002560">
    <property type="protein sequence ID" value="KAK0146710.1"/>
    <property type="molecule type" value="Genomic_DNA"/>
</dbReference>
<accession>A0AA47MV27</accession>
<keyword evidence="2" id="KW-1185">Reference proteome</keyword>
<dbReference type="PANTHER" id="PTHR31025:SF27">
    <property type="entry name" value="SI:CH211-193K19.2-RELATED"/>
    <property type="match status" value="1"/>
</dbReference>
<organism evidence="1 2">
    <name type="scientific">Merluccius polli</name>
    <name type="common">Benguela hake</name>
    <name type="synonym">Merluccius cadenati</name>
    <dbReference type="NCBI Taxonomy" id="89951"/>
    <lineage>
        <taxon>Eukaryota</taxon>
        <taxon>Metazoa</taxon>
        <taxon>Chordata</taxon>
        <taxon>Craniata</taxon>
        <taxon>Vertebrata</taxon>
        <taxon>Euteleostomi</taxon>
        <taxon>Actinopterygii</taxon>
        <taxon>Neopterygii</taxon>
        <taxon>Teleostei</taxon>
        <taxon>Neoteleostei</taxon>
        <taxon>Acanthomorphata</taxon>
        <taxon>Zeiogadaria</taxon>
        <taxon>Gadariae</taxon>
        <taxon>Gadiformes</taxon>
        <taxon>Gadoidei</taxon>
        <taxon>Merlucciidae</taxon>
        <taxon>Merluccius</taxon>
    </lineage>
</organism>
<proteinExistence type="predicted"/>
<gene>
    <name evidence="1" type="ORF">N1851_013918</name>
</gene>
<dbReference type="AlphaFoldDB" id="A0AA47MV27"/>
<dbReference type="Proteomes" id="UP001174136">
    <property type="component" value="Unassembled WGS sequence"/>
</dbReference>
<name>A0AA47MV27_MERPO</name>
<reference evidence="1" key="1">
    <citation type="journal article" date="2023" name="Front. Mar. Sci.">
        <title>A new Merluccius polli reference genome to investigate the effects of global change in West African waters.</title>
        <authorList>
            <person name="Mateo J.L."/>
            <person name="Blanco-Fernandez C."/>
            <person name="Garcia-Vazquez E."/>
            <person name="Machado-Schiaffino G."/>
        </authorList>
    </citation>
    <scope>NUCLEOTIDE SEQUENCE</scope>
    <source>
        <strain evidence="1">C29</strain>
        <tissue evidence="1">Fin</tissue>
    </source>
</reference>
<evidence type="ECO:0000313" key="1">
    <source>
        <dbReference type="EMBL" id="KAK0146710.1"/>
    </source>
</evidence>